<organism evidence="2 3">
    <name type="scientific">Athelia psychrophila</name>
    <dbReference type="NCBI Taxonomy" id="1759441"/>
    <lineage>
        <taxon>Eukaryota</taxon>
        <taxon>Fungi</taxon>
        <taxon>Dikarya</taxon>
        <taxon>Basidiomycota</taxon>
        <taxon>Agaricomycotina</taxon>
        <taxon>Agaricomycetes</taxon>
        <taxon>Agaricomycetidae</taxon>
        <taxon>Atheliales</taxon>
        <taxon>Atheliaceae</taxon>
        <taxon>Athelia</taxon>
    </lineage>
</organism>
<dbReference type="Proteomes" id="UP000076532">
    <property type="component" value="Unassembled WGS sequence"/>
</dbReference>
<evidence type="ECO:0000256" key="1">
    <source>
        <dbReference type="SAM" id="MobiDB-lite"/>
    </source>
</evidence>
<dbReference type="EMBL" id="KV418000">
    <property type="protein sequence ID" value="KZP03812.1"/>
    <property type="molecule type" value="Genomic_DNA"/>
</dbReference>
<reference evidence="2 3" key="1">
    <citation type="journal article" date="2016" name="Mol. Biol. Evol.">
        <title>Comparative Genomics of Early-Diverging Mushroom-Forming Fungi Provides Insights into the Origins of Lignocellulose Decay Capabilities.</title>
        <authorList>
            <person name="Nagy L.G."/>
            <person name="Riley R."/>
            <person name="Tritt A."/>
            <person name="Adam C."/>
            <person name="Daum C."/>
            <person name="Floudas D."/>
            <person name="Sun H."/>
            <person name="Yadav J.S."/>
            <person name="Pangilinan J."/>
            <person name="Larsson K.H."/>
            <person name="Matsuura K."/>
            <person name="Barry K."/>
            <person name="Labutti K."/>
            <person name="Kuo R."/>
            <person name="Ohm R.A."/>
            <person name="Bhattacharya S.S."/>
            <person name="Shirouzu T."/>
            <person name="Yoshinaga Y."/>
            <person name="Martin F.M."/>
            <person name="Grigoriev I.V."/>
            <person name="Hibbett D.S."/>
        </authorList>
    </citation>
    <scope>NUCLEOTIDE SEQUENCE [LARGE SCALE GENOMIC DNA]</scope>
    <source>
        <strain evidence="2 3">CBS 109695</strain>
    </source>
</reference>
<protein>
    <submittedName>
        <fullName evidence="2">Uncharacterized protein</fullName>
    </submittedName>
</protein>
<feature type="region of interest" description="Disordered" evidence="1">
    <location>
        <begin position="29"/>
        <end position="64"/>
    </location>
</feature>
<name>A0A167UCM5_9AGAM</name>
<dbReference type="AlphaFoldDB" id="A0A167UCM5"/>
<keyword evidence="3" id="KW-1185">Reference proteome</keyword>
<evidence type="ECO:0000313" key="2">
    <source>
        <dbReference type="EMBL" id="KZP03812.1"/>
    </source>
</evidence>
<accession>A0A167UCM5</accession>
<sequence>MRRLEGPVLTTSTVISFGLPSPCGLAPRLGRRSGNPRAYTHHAHKPNRATAPQRMPLPASGVER</sequence>
<evidence type="ECO:0000313" key="3">
    <source>
        <dbReference type="Proteomes" id="UP000076532"/>
    </source>
</evidence>
<gene>
    <name evidence="2" type="ORF">FIBSPDRAFT_454344</name>
</gene>
<proteinExistence type="predicted"/>